<proteinExistence type="inferred from homology"/>
<evidence type="ECO:0000256" key="5">
    <source>
        <dbReference type="ARBA" id="ARBA00023027"/>
    </source>
</evidence>
<reference evidence="9" key="1">
    <citation type="submission" date="2013-10" db="EMBL/GenBank/DDBJ databases">
        <title>Genomic analysis of the causative agents of coccidiosis in chickens.</title>
        <authorList>
            <person name="Reid A.J."/>
            <person name="Blake D."/>
            <person name="Billington K."/>
            <person name="Browne H."/>
            <person name="Dunn M."/>
            <person name="Hung S."/>
            <person name="Kawahara F."/>
            <person name="Miranda-Saavedra D."/>
            <person name="Mourier T."/>
            <person name="Nagra H."/>
            <person name="Otto T.D."/>
            <person name="Rawlings N."/>
            <person name="Sanchez A."/>
            <person name="Sanders M."/>
            <person name="Subramaniam C."/>
            <person name="Tay Y."/>
            <person name="Dear P."/>
            <person name="Doerig C."/>
            <person name="Gruber A."/>
            <person name="Parkinson J."/>
            <person name="Shirley M."/>
            <person name="Wan K.L."/>
            <person name="Berriman M."/>
            <person name="Tomley F."/>
            <person name="Pain A."/>
        </authorList>
    </citation>
    <scope>NUCLEOTIDE SEQUENCE [LARGE SCALE GENOMIC DNA]</scope>
    <source>
        <strain evidence="9">Houghton</strain>
    </source>
</reference>
<dbReference type="GO" id="GO:0051903">
    <property type="term" value="F:S-(hydroxymethyl)glutathione dehydrogenase [NAD(P)+] activity"/>
    <property type="evidence" value="ECO:0007669"/>
    <property type="project" value="TreeGrafter"/>
</dbReference>
<evidence type="ECO:0000256" key="3">
    <source>
        <dbReference type="ARBA" id="ARBA00022833"/>
    </source>
</evidence>
<dbReference type="EMBL" id="HG690236">
    <property type="protein sequence ID" value="CDI74320.1"/>
    <property type="molecule type" value="Genomic_DNA"/>
</dbReference>
<feature type="domain" description="Alcohol dehydrogenase-like C-terminal" evidence="7">
    <location>
        <begin position="217"/>
        <end position="348"/>
    </location>
</feature>
<dbReference type="GO" id="GO:0005829">
    <property type="term" value="C:cytosol"/>
    <property type="evidence" value="ECO:0007669"/>
    <property type="project" value="TreeGrafter"/>
</dbReference>
<name>U6G2D4_9EIME</name>
<evidence type="ECO:0000313" key="9">
    <source>
        <dbReference type="EMBL" id="CDI74320.1"/>
    </source>
</evidence>
<protein>
    <submittedName>
        <fullName evidence="9">Alcohol dehydrogenase class III, putative</fullName>
    </submittedName>
</protein>
<dbReference type="InterPro" id="IPR002328">
    <property type="entry name" value="ADH_Zn_CS"/>
</dbReference>
<feature type="domain" description="Alcohol dehydrogenase-like N-terminal" evidence="8">
    <location>
        <begin position="34"/>
        <end position="175"/>
    </location>
</feature>
<gene>
    <name evidence="9" type="ORF">EPH_0002090</name>
</gene>
<reference evidence="9" key="2">
    <citation type="submission" date="2013-10" db="EMBL/GenBank/DDBJ databases">
        <authorList>
            <person name="Aslett M."/>
        </authorList>
    </citation>
    <scope>NUCLEOTIDE SEQUENCE [LARGE SCALE GENOMIC DNA]</scope>
    <source>
        <strain evidence="9">Houghton</strain>
    </source>
</reference>
<sequence length="355" mass="38356">MSDLPQTIVCKAAVVMAPGQPFEIMEVNVAPPKRGEVRVKILYACPCHTDEITQRGVDPTGVYPCILGHESCGEVESIGEGVITCKPGDKVIPLWEPDCFPEDKKARKCRTCRGNECHKTNICGKFLDAFVEGVMPLDKKSRFTTKDGKPIHHFMGTSSFSQYTVVPQECIAVIPENSPMNLMCLLGCGVPTGMGAAMNTGKVEKGSTVAVYGLGCVGLACVEGARMCGAKEIICVDINDHKLEVAKKFGGTKFINPKKFDKPIQEVIIDMTDGGVDYAFECTGSTNVMRSAVESTCKGWGLAVIVGIGEAGKEISTRPYHFIVGRQLKGSVFGGWRSREDIPKLAQKVINGELQ</sequence>
<dbReference type="PANTHER" id="PTHR43880">
    <property type="entry name" value="ALCOHOL DEHYDROGENASE"/>
    <property type="match status" value="1"/>
</dbReference>
<dbReference type="InterPro" id="IPR036291">
    <property type="entry name" value="NAD(P)-bd_dom_sf"/>
</dbReference>
<dbReference type="SUPFAM" id="SSF50129">
    <property type="entry name" value="GroES-like"/>
    <property type="match status" value="1"/>
</dbReference>
<dbReference type="VEuPathDB" id="ToxoDB:EPH_0002090"/>
<dbReference type="Gene3D" id="3.90.180.10">
    <property type="entry name" value="Medium-chain alcohol dehydrogenases, catalytic domain"/>
    <property type="match status" value="1"/>
</dbReference>
<evidence type="ECO:0000256" key="4">
    <source>
        <dbReference type="ARBA" id="ARBA00023002"/>
    </source>
</evidence>
<dbReference type="OrthoDB" id="417550at2759"/>
<keyword evidence="10" id="KW-1185">Reference proteome</keyword>
<dbReference type="Pfam" id="PF08240">
    <property type="entry name" value="ADH_N"/>
    <property type="match status" value="1"/>
</dbReference>
<dbReference type="GO" id="GO:0046294">
    <property type="term" value="P:formaldehyde catabolic process"/>
    <property type="evidence" value="ECO:0007669"/>
    <property type="project" value="TreeGrafter"/>
</dbReference>
<dbReference type="InterPro" id="IPR011032">
    <property type="entry name" value="GroES-like_sf"/>
</dbReference>
<evidence type="ECO:0000313" key="10">
    <source>
        <dbReference type="Proteomes" id="UP000018201"/>
    </source>
</evidence>
<dbReference type="AlphaFoldDB" id="U6G2D4"/>
<dbReference type="FunFam" id="3.40.50.720:FF:000003">
    <property type="entry name" value="S-(hydroxymethyl)glutathione dehydrogenase"/>
    <property type="match status" value="1"/>
</dbReference>
<dbReference type="Gene3D" id="3.40.50.720">
    <property type="entry name" value="NAD(P)-binding Rossmann-like Domain"/>
    <property type="match status" value="1"/>
</dbReference>
<evidence type="ECO:0000259" key="8">
    <source>
        <dbReference type="Pfam" id="PF08240"/>
    </source>
</evidence>
<dbReference type="PROSITE" id="PS00059">
    <property type="entry name" value="ADH_ZINC"/>
    <property type="match status" value="1"/>
</dbReference>
<keyword evidence="3 6" id="KW-0862">Zinc</keyword>
<evidence type="ECO:0000259" key="7">
    <source>
        <dbReference type="Pfam" id="PF00107"/>
    </source>
</evidence>
<evidence type="ECO:0000256" key="1">
    <source>
        <dbReference type="ARBA" id="ARBA00001947"/>
    </source>
</evidence>
<keyword evidence="5" id="KW-0520">NAD</keyword>
<evidence type="ECO:0000256" key="2">
    <source>
        <dbReference type="ARBA" id="ARBA00022723"/>
    </source>
</evidence>
<evidence type="ECO:0000256" key="6">
    <source>
        <dbReference type="RuleBase" id="RU361277"/>
    </source>
</evidence>
<accession>U6G2D4</accession>
<comment type="cofactor">
    <cofactor evidence="1 6">
        <name>Zn(2+)</name>
        <dbReference type="ChEBI" id="CHEBI:29105"/>
    </cofactor>
</comment>
<keyword evidence="4" id="KW-0560">Oxidoreductase</keyword>
<dbReference type="Proteomes" id="UP000018201">
    <property type="component" value="Unassembled WGS sequence"/>
</dbReference>
<dbReference type="InterPro" id="IPR013154">
    <property type="entry name" value="ADH-like_N"/>
</dbReference>
<organism evidence="9 10">
    <name type="scientific">Eimeria praecox</name>
    <dbReference type="NCBI Taxonomy" id="51316"/>
    <lineage>
        <taxon>Eukaryota</taxon>
        <taxon>Sar</taxon>
        <taxon>Alveolata</taxon>
        <taxon>Apicomplexa</taxon>
        <taxon>Conoidasida</taxon>
        <taxon>Coccidia</taxon>
        <taxon>Eucoccidiorida</taxon>
        <taxon>Eimeriorina</taxon>
        <taxon>Eimeriidae</taxon>
        <taxon>Eimeria</taxon>
    </lineage>
</organism>
<dbReference type="SUPFAM" id="SSF51735">
    <property type="entry name" value="NAD(P)-binding Rossmann-fold domains"/>
    <property type="match status" value="1"/>
</dbReference>
<comment type="similarity">
    <text evidence="6">Belongs to the zinc-containing alcohol dehydrogenase family.</text>
</comment>
<dbReference type="GO" id="GO:0008270">
    <property type="term" value="F:zinc ion binding"/>
    <property type="evidence" value="ECO:0007669"/>
    <property type="project" value="InterPro"/>
</dbReference>
<keyword evidence="2 6" id="KW-0479">Metal-binding</keyword>
<dbReference type="Pfam" id="PF00107">
    <property type="entry name" value="ADH_zinc_N"/>
    <property type="match status" value="1"/>
</dbReference>
<dbReference type="PANTHER" id="PTHR43880:SF12">
    <property type="entry name" value="ALCOHOL DEHYDROGENASE CLASS-3"/>
    <property type="match status" value="1"/>
</dbReference>
<dbReference type="InterPro" id="IPR013149">
    <property type="entry name" value="ADH-like_C"/>
</dbReference>